<sequence length="35" mass="3842">QHSTAQHSTAQRANCALFASCDCEALETEYNIRDG</sequence>
<dbReference type="AlphaFoldDB" id="A0A1I5TSR3"/>
<feature type="non-terminal residue" evidence="1">
    <location>
        <position position="1"/>
    </location>
</feature>
<protein>
    <submittedName>
        <fullName evidence="1">Uncharacterized protein</fullName>
    </submittedName>
</protein>
<reference evidence="2" key="1">
    <citation type="submission" date="2016-10" db="EMBL/GenBank/DDBJ databases">
        <authorList>
            <person name="Varghese N."/>
            <person name="Submissions S."/>
        </authorList>
    </citation>
    <scope>NUCLEOTIDE SEQUENCE [LARGE SCALE GENOMIC DNA]</scope>
    <source>
        <strain evidence="2">P18</strain>
    </source>
</reference>
<organism evidence="1 2">
    <name type="scientific">Butyrivibrio proteoclasticus</name>
    <dbReference type="NCBI Taxonomy" id="43305"/>
    <lineage>
        <taxon>Bacteria</taxon>
        <taxon>Bacillati</taxon>
        <taxon>Bacillota</taxon>
        <taxon>Clostridia</taxon>
        <taxon>Lachnospirales</taxon>
        <taxon>Lachnospiraceae</taxon>
        <taxon>Butyrivibrio</taxon>
    </lineage>
</organism>
<gene>
    <name evidence="1" type="ORF">SAMN04487928_1102</name>
</gene>
<proteinExistence type="predicted"/>
<evidence type="ECO:0000313" key="2">
    <source>
        <dbReference type="Proteomes" id="UP000182624"/>
    </source>
</evidence>
<accession>A0A1I5TSR3</accession>
<evidence type="ECO:0000313" key="1">
    <source>
        <dbReference type="EMBL" id="SFP86094.1"/>
    </source>
</evidence>
<keyword evidence="2" id="KW-1185">Reference proteome</keyword>
<dbReference type="Proteomes" id="UP000182624">
    <property type="component" value="Unassembled WGS sequence"/>
</dbReference>
<dbReference type="EMBL" id="FOXO01000010">
    <property type="protein sequence ID" value="SFP86094.1"/>
    <property type="molecule type" value="Genomic_DNA"/>
</dbReference>
<name>A0A1I5TSR3_9FIRM</name>